<dbReference type="GO" id="GO:0005524">
    <property type="term" value="F:ATP binding"/>
    <property type="evidence" value="ECO:0007669"/>
    <property type="project" value="UniProtKB-KW"/>
</dbReference>
<keyword evidence="11" id="KW-0547">Nucleotide-binding</keyword>
<dbReference type="GO" id="GO:0005886">
    <property type="term" value="C:plasma membrane"/>
    <property type="evidence" value="ECO:0007669"/>
    <property type="project" value="UniProtKB-SubCell"/>
</dbReference>
<dbReference type="Pfam" id="PF02518">
    <property type="entry name" value="HATPase_c"/>
    <property type="match status" value="1"/>
</dbReference>
<evidence type="ECO:0000256" key="3">
    <source>
        <dbReference type="ARBA" id="ARBA00006402"/>
    </source>
</evidence>
<keyword evidence="6" id="KW-1003">Cell membrane</keyword>
<dbReference type="InterPro" id="IPR036890">
    <property type="entry name" value="HATPase_C_sf"/>
</dbReference>
<evidence type="ECO:0000256" key="9">
    <source>
        <dbReference type="ARBA" id="ARBA00022606"/>
    </source>
</evidence>
<dbReference type="SMART" id="SM00388">
    <property type="entry name" value="HisKA"/>
    <property type="match status" value="1"/>
</dbReference>
<dbReference type="PROSITE" id="PS50046">
    <property type="entry name" value="PHYTOCHROME_2"/>
    <property type="match status" value="1"/>
</dbReference>
<dbReference type="InterPro" id="IPR043150">
    <property type="entry name" value="Phytochrome_PHY_sf"/>
</dbReference>
<dbReference type="Gene3D" id="1.10.287.130">
    <property type="match status" value="1"/>
</dbReference>
<evidence type="ECO:0000256" key="11">
    <source>
        <dbReference type="ARBA" id="ARBA00022741"/>
    </source>
</evidence>
<keyword evidence="16" id="KW-0472">Membrane</keyword>
<keyword evidence="9" id="KW-0716">Sensory transduction</keyword>
<dbReference type="PANTHER" id="PTHR43711:SF1">
    <property type="entry name" value="HISTIDINE KINASE 1"/>
    <property type="match status" value="1"/>
</dbReference>
<keyword evidence="7" id="KW-0600">Photoreceptor protein</keyword>
<dbReference type="Gene3D" id="3.30.450.270">
    <property type="match status" value="1"/>
</dbReference>
<evidence type="ECO:0000256" key="8">
    <source>
        <dbReference type="ARBA" id="ARBA00022553"/>
    </source>
</evidence>
<dbReference type="EC" id="2.7.13.3" evidence="5"/>
<evidence type="ECO:0000256" key="10">
    <source>
        <dbReference type="ARBA" id="ARBA00022679"/>
    </source>
</evidence>
<dbReference type="Pfam" id="PF01590">
    <property type="entry name" value="GAF"/>
    <property type="match status" value="1"/>
</dbReference>
<dbReference type="FunFam" id="3.30.565.10:FF:000023">
    <property type="entry name" value="PAS domain-containing sensor histidine kinase"/>
    <property type="match status" value="1"/>
</dbReference>
<comment type="similarity">
    <text evidence="3">In the N-terminal section; belongs to the phytochrome family.</text>
</comment>
<dbReference type="InterPro" id="IPR016132">
    <property type="entry name" value="Phyto_chromo_attachment"/>
</dbReference>
<evidence type="ECO:0000256" key="14">
    <source>
        <dbReference type="ARBA" id="ARBA00022991"/>
    </source>
</evidence>
<keyword evidence="17" id="KW-0675">Receptor</keyword>
<dbReference type="GO" id="GO:0006355">
    <property type="term" value="P:regulation of DNA-templated transcription"/>
    <property type="evidence" value="ECO:0007669"/>
    <property type="project" value="InterPro"/>
</dbReference>
<comment type="subunit">
    <text evidence="4">Homodimer.</text>
</comment>
<evidence type="ECO:0000313" key="20">
    <source>
        <dbReference type="EMBL" id="NEX62578.1"/>
    </source>
</evidence>
<evidence type="ECO:0000256" key="5">
    <source>
        <dbReference type="ARBA" id="ARBA00012438"/>
    </source>
</evidence>
<dbReference type="SUPFAM" id="SSF55874">
    <property type="entry name" value="ATPase domain of HSP90 chaperone/DNA topoisomerase II/histidine kinase"/>
    <property type="match status" value="1"/>
</dbReference>
<dbReference type="Gene3D" id="3.30.450.40">
    <property type="match status" value="1"/>
</dbReference>
<dbReference type="Pfam" id="PF00512">
    <property type="entry name" value="HisKA"/>
    <property type="match status" value="1"/>
</dbReference>
<dbReference type="PRINTS" id="PR01033">
    <property type="entry name" value="PHYTOCHROME"/>
</dbReference>
<name>A0A6B3SPZ3_9BURK</name>
<dbReference type="SUPFAM" id="SSF55785">
    <property type="entry name" value="PYP-like sensor domain (PAS domain)"/>
    <property type="match status" value="1"/>
</dbReference>
<evidence type="ECO:0000256" key="13">
    <source>
        <dbReference type="ARBA" id="ARBA00022840"/>
    </source>
</evidence>
<gene>
    <name evidence="20" type="ORF">G3574_15935</name>
</gene>
<dbReference type="InterPro" id="IPR005467">
    <property type="entry name" value="His_kinase_dom"/>
</dbReference>
<dbReference type="GO" id="GO:0009584">
    <property type="term" value="P:detection of visible light"/>
    <property type="evidence" value="ECO:0007669"/>
    <property type="project" value="InterPro"/>
</dbReference>
<sequence length="752" mass="82890">METSQDISSLLQACEKEPIHIPGAIQPFGVLVTVDGPQLIIRNASVNCPDAFGLGPDALLGRSLAELVDGSQLQELDRYLRQDNLREQAPFGIRLLGDGGTSARWELSAHEYQGCLIVELEPGRENAGDTFSFHHRIRDAVQCLQTSGTLQQLCEIAVQQVQAITGFDRVMLYQFTEEWHGRVIAEARLPHMTSFLGHHFPASDIPPQARAVFLQNWVRMIPDVNYVPAAIEPGTNPRSGAPLDLGHAMLRSVSPIHLEYLRNMEVRASLTISLVDSGKLWGLIACHHASPRLVDTDSRLGARMVGQLVSAQLHLKESLENMHYRARLREVQQRLLAFMEQESDLAQGMMKHSPTLLDLAAAQGAAAAIQGDVKWTAIGKTPSPEQIAELVDWLASEQAGQPMYCTDRLSVHFPPAHAYKDIASGLLAVSIPKSERHYILWFRPEAADTITWAGNPEKAVIIDGGQPRLHPRKSFHSWRETVSGVAMPWKKVETEVIAEFRNSILAIGLQREFRKEQDARARAERVSREKENMVNVVSHDLRTPLAVVRMSSEMLQHGDVSNAQMLDAIVHRGLRASTAIEQLANNVLDMAKMDAGTLSVAQKPEDPQALVQEAVDLALPIAEKKGVLLQAGLHAPGERVCCDRARITQVFNNLIGNALKFTAAGGRIMVSARPDGDMLVFCVADTGIGIAADQLPRIFDRFYQEKHAQQQGAGLGLAIVKTIIAIHGGQLWVESVQGEGSRFYFSLPRKKP</sequence>
<dbReference type="InterPro" id="IPR003018">
    <property type="entry name" value="GAF"/>
</dbReference>
<dbReference type="AlphaFoldDB" id="A0A6B3SPZ3"/>
<dbReference type="InterPro" id="IPR013515">
    <property type="entry name" value="Phytochrome_cen-reg"/>
</dbReference>
<dbReference type="InterPro" id="IPR003594">
    <property type="entry name" value="HATPase_dom"/>
</dbReference>
<dbReference type="RefSeq" id="WP_163965078.1">
    <property type="nucleotide sequence ID" value="NZ_JAAIVB010000052.1"/>
</dbReference>
<feature type="domain" description="Phytochrome chromophore attachment site" evidence="18">
    <location>
        <begin position="149"/>
        <end position="311"/>
    </location>
</feature>
<dbReference type="Proteomes" id="UP000482155">
    <property type="component" value="Unassembled WGS sequence"/>
</dbReference>
<dbReference type="GO" id="GO:0009881">
    <property type="term" value="F:photoreceptor activity"/>
    <property type="evidence" value="ECO:0007669"/>
    <property type="project" value="UniProtKB-KW"/>
</dbReference>
<dbReference type="InterPro" id="IPR035965">
    <property type="entry name" value="PAS-like_dom_sf"/>
</dbReference>
<dbReference type="CDD" id="cd00075">
    <property type="entry name" value="HATPase"/>
    <property type="match status" value="1"/>
</dbReference>
<evidence type="ECO:0000259" key="18">
    <source>
        <dbReference type="PROSITE" id="PS50046"/>
    </source>
</evidence>
<evidence type="ECO:0000256" key="4">
    <source>
        <dbReference type="ARBA" id="ARBA00011738"/>
    </source>
</evidence>
<dbReference type="SUPFAM" id="SSF47384">
    <property type="entry name" value="Homodimeric domain of signal transducing histidine kinase"/>
    <property type="match status" value="1"/>
</dbReference>
<keyword evidence="8" id="KW-0597">Phosphoprotein</keyword>
<evidence type="ECO:0000259" key="19">
    <source>
        <dbReference type="PROSITE" id="PS50109"/>
    </source>
</evidence>
<proteinExistence type="inferred from homology"/>
<keyword evidence="13" id="KW-0067">ATP-binding</keyword>
<dbReference type="InterPro" id="IPR001294">
    <property type="entry name" value="Phytochrome"/>
</dbReference>
<reference evidence="20 21" key="1">
    <citation type="submission" date="2020-02" db="EMBL/GenBank/DDBJ databases">
        <authorList>
            <person name="Kim M.K."/>
        </authorList>
    </citation>
    <scope>NUCLEOTIDE SEQUENCE [LARGE SCALE GENOMIC DNA]</scope>
    <source>
        <strain evidence="20 21">17J57-3</strain>
    </source>
</reference>
<dbReference type="InterPro" id="IPR029016">
    <property type="entry name" value="GAF-like_dom_sf"/>
</dbReference>
<dbReference type="Gene3D" id="3.30.565.10">
    <property type="entry name" value="Histidine kinase-like ATPase, C-terminal domain"/>
    <property type="match status" value="1"/>
</dbReference>
<dbReference type="PROSITE" id="PS50109">
    <property type="entry name" value="HIS_KIN"/>
    <property type="match status" value="1"/>
</dbReference>
<dbReference type="Pfam" id="PF08446">
    <property type="entry name" value="PAS_2"/>
    <property type="match status" value="1"/>
</dbReference>
<keyword evidence="14" id="KW-0157">Chromophore</keyword>
<accession>A0A6B3SPZ3</accession>
<evidence type="ECO:0000256" key="2">
    <source>
        <dbReference type="ARBA" id="ARBA00004236"/>
    </source>
</evidence>
<keyword evidence="21" id="KW-1185">Reference proteome</keyword>
<comment type="catalytic activity">
    <reaction evidence="1">
        <text>ATP + protein L-histidine = ADP + protein N-phospho-L-histidine.</text>
        <dbReference type="EC" id="2.7.13.3"/>
    </reaction>
</comment>
<dbReference type="Pfam" id="PF00360">
    <property type="entry name" value="PHY"/>
    <property type="match status" value="1"/>
</dbReference>
<dbReference type="GO" id="GO:0000155">
    <property type="term" value="F:phosphorelay sensor kinase activity"/>
    <property type="evidence" value="ECO:0007669"/>
    <property type="project" value="InterPro"/>
</dbReference>
<dbReference type="CDD" id="cd00082">
    <property type="entry name" value="HisKA"/>
    <property type="match status" value="1"/>
</dbReference>
<keyword evidence="10" id="KW-0808">Transferase</keyword>
<evidence type="ECO:0000256" key="15">
    <source>
        <dbReference type="ARBA" id="ARBA00023012"/>
    </source>
</evidence>
<evidence type="ECO:0000256" key="6">
    <source>
        <dbReference type="ARBA" id="ARBA00022475"/>
    </source>
</evidence>
<dbReference type="SUPFAM" id="SSF55781">
    <property type="entry name" value="GAF domain-like"/>
    <property type="match status" value="2"/>
</dbReference>
<dbReference type="SMART" id="SM00065">
    <property type="entry name" value="GAF"/>
    <property type="match status" value="1"/>
</dbReference>
<protein>
    <recommendedName>
        <fullName evidence="5">histidine kinase</fullName>
        <ecNumber evidence="5">2.7.13.3</ecNumber>
    </recommendedName>
</protein>
<dbReference type="SMART" id="SM00387">
    <property type="entry name" value="HATPase_c"/>
    <property type="match status" value="1"/>
</dbReference>
<keyword evidence="12" id="KW-0418">Kinase</keyword>
<dbReference type="EMBL" id="JAAIVB010000052">
    <property type="protein sequence ID" value="NEX62578.1"/>
    <property type="molecule type" value="Genomic_DNA"/>
</dbReference>
<dbReference type="CDD" id="cd00130">
    <property type="entry name" value="PAS"/>
    <property type="match status" value="1"/>
</dbReference>
<evidence type="ECO:0000256" key="7">
    <source>
        <dbReference type="ARBA" id="ARBA00022543"/>
    </source>
</evidence>
<comment type="subcellular location">
    <subcellularLocation>
        <location evidence="2">Cell membrane</location>
    </subcellularLocation>
</comment>
<evidence type="ECO:0000256" key="12">
    <source>
        <dbReference type="ARBA" id="ARBA00022777"/>
    </source>
</evidence>
<keyword evidence="15" id="KW-0902">Two-component regulatory system</keyword>
<dbReference type="PANTHER" id="PTHR43711">
    <property type="entry name" value="TWO-COMPONENT HISTIDINE KINASE"/>
    <property type="match status" value="1"/>
</dbReference>
<dbReference type="Gene3D" id="3.30.450.20">
    <property type="entry name" value="PAS domain"/>
    <property type="match status" value="1"/>
</dbReference>
<evidence type="ECO:0000256" key="1">
    <source>
        <dbReference type="ARBA" id="ARBA00000085"/>
    </source>
</evidence>
<evidence type="ECO:0000256" key="17">
    <source>
        <dbReference type="ARBA" id="ARBA00023170"/>
    </source>
</evidence>
<evidence type="ECO:0000313" key="21">
    <source>
        <dbReference type="Proteomes" id="UP000482155"/>
    </source>
</evidence>
<feature type="domain" description="Histidine kinase" evidence="19">
    <location>
        <begin position="536"/>
        <end position="751"/>
    </location>
</feature>
<dbReference type="InterPro" id="IPR013654">
    <property type="entry name" value="PAS_2"/>
</dbReference>
<evidence type="ECO:0000256" key="16">
    <source>
        <dbReference type="ARBA" id="ARBA00023136"/>
    </source>
</evidence>
<comment type="caution">
    <text evidence="20">The sequence shown here is derived from an EMBL/GenBank/DDBJ whole genome shotgun (WGS) entry which is preliminary data.</text>
</comment>
<dbReference type="InterPro" id="IPR003661">
    <property type="entry name" value="HisK_dim/P_dom"/>
</dbReference>
<dbReference type="InterPro" id="IPR050736">
    <property type="entry name" value="Sensor_HK_Regulatory"/>
</dbReference>
<dbReference type="InterPro" id="IPR036097">
    <property type="entry name" value="HisK_dim/P_sf"/>
</dbReference>
<dbReference type="InterPro" id="IPR000014">
    <property type="entry name" value="PAS"/>
</dbReference>
<organism evidence="20 21">
    <name type="scientific">Noviherbaspirillum galbum</name>
    <dbReference type="NCBI Taxonomy" id="2709383"/>
    <lineage>
        <taxon>Bacteria</taxon>
        <taxon>Pseudomonadati</taxon>
        <taxon>Pseudomonadota</taxon>
        <taxon>Betaproteobacteria</taxon>
        <taxon>Burkholderiales</taxon>
        <taxon>Oxalobacteraceae</taxon>
        <taxon>Noviherbaspirillum</taxon>
    </lineage>
</organism>